<dbReference type="GO" id="GO:0006355">
    <property type="term" value="P:regulation of DNA-templated transcription"/>
    <property type="evidence" value="ECO:0007669"/>
    <property type="project" value="InterPro"/>
</dbReference>
<dbReference type="GO" id="GO:0000976">
    <property type="term" value="F:transcription cis-regulatory region binding"/>
    <property type="evidence" value="ECO:0007669"/>
    <property type="project" value="TreeGrafter"/>
</dbReference>
<dbReference type="eggNOG" id="COG0745">
    <property type="taxonomic scope" value="Bacteria"/>
</dbReference>
<dbReference type="InterPro" id="IPR039420">
    <property type="entry name" value="WalR-like"/>
</dbReference>
<accession>A9CYX4</accession>
<dbReference type="FunFam" id="3.40.50.2300:FF:000001">
    <property type="entry name" value="DNA-binding response regulator PhoB"/>
    <property type="match status" value="1"/>
</dbReference>
<evidence type="ECO:0000313" key="12">
    <source>
        <dbReference type="Proteomes" id="UP000004291"/>
    </source>
</evidence>
<dbReference type="InterPro" id="IPR036388">
    <property type="entry name" value="WH-like_DNA-bd_sf"/>
</dbReference>
<evidence type="ECO:0000256" key="6">
    <source>
        <dbReference type="ARBA" id="ARBA00040524"/>
    </source>
</evidence>
<dbReference type="SMART" id="SM00448">
    <property type="entry name" value="REC"/>
    <property type="match status" value="1"/>
</dbReference>
<dbReference type="PROSITE" id="PS51755">
    <property type="entry name" value="OMPR_PHOB"/>
    <property type="match status" value="1"/>
</dbReference>
<dbReference type="PANTHER" id="PTHR48111">
    <property type="entry name" value="REGULATOR OF RPOS"/>
    <property type="match status" value="1"/>
</dbReference>
<keyword evidence="12" id="KW-1185">Reference proteome</keyword>
<evidence type="ECO:0000256" key="8">
    <source>
        <dbReference type="PROSITE-ProRule" id="PRU01091"/>
    </source>
</evidence>
<dbReference type="InterPro" id="IPR016032">
    <property type="entry name" value="Sig_transdc_resp-reg_C-effctor"/>
</dbReference>
<comment type="caution">
    <text evidence="11">The sequence shown here is derived from an EMBL/GenBank/DDBJ whole genome shotgun (WGS) entry which is preliminary data.</text>
</comment>
<feature type="modified residue" description="4-aspartylphosphate" evidence="7">
    <location>
        <position position="51"/>
    </location>
</feature>
<name>A9CYX4_HOEPD</name>
<dbReference type="InterPro" id="IPR011006">
    <property type="entry name" value="CheY-like_superfamily"/>
</dbReference>
<dbReference type="Proteomes" id="UP000004291">
    <property type="component" value="Chromosome"/>
</dbReference>
<feature type="domain" description="Response regulatory" evidence="9">
    <location>
        <begin position="2"/>
        <end position="116"/>
    </location>
</feature>
<dbReference type="PANTHER" id="PTHR48111:SF22">
    <property type="entry name" value="REGULATOR OF RPOS"/>
    <property type="match status" value="1"/>
</dbReference>
<dbReference type="SUPFAM" id="SSF52172">
    <property type="entry name" value="CheY-like"/>
    <property type="match status" value="1"/>
</dbReference>
<dbReference type="Pfam" id="PF00072">
    <property type="entry name" value="Response_reg"/>
    <property type="match status" value="1"/>
</dbReference>
<evidence type="ECO:0000256" key="7">
    <source>
        <dbReference type="PROSITE-ProRule" id="PRU00169"/>
    </source>
</evidence>
<feature type="domain" description="OmpR/PhoB-type" evidence="10">
    <location>
        <begin position="126"/>
        <end position="223"/>
    </location>
</feature>
<evidence type="ECO:0000256" key="3">
    <source>
        <dbReference type="ARBA" id="ARBA00023015"/>
    </source>
</evidence>
<evidence type="ECO:0000313" key="11">
    <source>
        <dbReference type="EMBL" id="EDQ34662.1"/>
    </source>
</evidence>
<dbReference type="EMBL" id="ABIA03000002">
    <property type="protein sequence ID" value="EDQ34662.1"/>
    <property type="molecule type" value="Genomic_DNA"/>
</dbReference>
<gene>
    <name evidence="11" type="ORF">HPDFL43_00655</name>
</gene>
<keyword evidence="3" id="KW-0805">Transcription regulation</keyword>
<reference evidence="11 12" key="2">
    <citation type="submission" date="2012-06" db="EMBL/GenBank/DDBJ databases">
        <authorList>
            <person name="Fiebig A."/>
        </authorList>
    </citation>
    <scope>NUCLEOTIDE SEQUENCE [LARGE SCALE GENOMIC DNA]</scope>
    <source>
        <strain evidence="11 12">DFL-43</strain>
    </source>
</reference>
<organism evidence="11 12">
    <name type="scientific">Hoeflea phototrophica (strain DSM 17068 / NCIMB 14078 / DFL-43)</name>
    <dbReference type="NCBI Taxonomy" id="411684"/>
    <lineage>
        <taxon>Bacteria</taxon>
        <taxon>Pseudomonadati</taxon>
        <taxon>Pseudomonadota</taxon>
        <taxon>Alphaproteobacteria</taxon>
        <taxon>Hyphomicrobiales</taxon>
        <taxon>Rhizobiaceae</taxon>
        <taxon>Hoeflea</taxon>
    </lineage>
</organism>
<dbReference type="GO" id="GO:0005829">
    <property type="term" value="C:cytosol"/>
    <property type="evidence" value="ECO:0007669"/>
    <property type="project" value="TreeGrafter"/>
</dbReference>
<proteinExistence type="predicted"/>
<dbReference type="HOGENOM" id="CLU_000445_30_1_5"/>
<dbReference type="SMART" id="SM00862">
    <property type="entry name" value="Trans_reg_C"/>
    <property type="match status" value="1"/>
</dbReference>
<dbReference type="InterPro" id="IPR001789">
    <property type="entry name" value="Sig_transdc_resp-reg_receiver"/>
</dbReference>
<evidence type="ECO:0000259" key="9">
    <source>
        <dbReference type="PROSITE" id="PS50110"/>
    </source>
</evidence>
<dbReference type="InterPro" id="IPR001867">
    <property type="entry name" value="OmpR/PhoB-type_DNA-bd"/>
</dbReference>
<evidence type="ECO:0000256" key="1">
    <source>
        <dbReference type="ARBA" id="ARBA00022553"/>
    </source>
</evidence>
<reference evidence="11 12" key="1">
    <citation type="submission" date="2007-10" db="EMBL/GenBank/DDBJ databases">
        <authorList>
            <person name="Wagner-Dobler I."/>
            <person name="Ferriera S."/>
            <person name="Johnson J."/>
            <person name="Kravitz S."/>
            <person name="Beeson K."/>
            <person name="Sutton G."/>
            <person name="Rogers Y.-H."/>
            <person name="Friedman R."/>
            <person name="Frazier M."/>
            <person name="Venter J.C."/>
        </authorList>
    </citation>
    <scope>NUCLEOTIDE SEQUENCE [LARGE SCALE GENOMIC DNA]</scope>
    <source>
        <strain evidence="11 12">DFL-43</strain>
    </source>
</reference>
<keyword evidence="4 8" id="KW-0238">DNA-binding</keyword>
<keyword evidence="2" id="KW-0902">Two-component regulatory system</keyword>
<dbReference type="RefSeq" id="WP_007195923.1">
    <property type="nucleotide sequence ID" value="NZ_CM002917.1"/>
</dbReference>
<protein>
    <recommendedName>
        <fullName evidence="6">Cell cycle response regulator CtrA</fullName>
    </recommendedName>
</protein>
<dbReference type="GO" id="GO:0032993">
    <property type="term" value="C:protein-DNA complex"/>
    <property type="evidence" value="ECO:0007669"/>
    <property type="project" value="TreeGrafter"/>
</dbReference>
<feature type="DNA-binding region" description="OmpR/PhoB-type" evidence="8">
    <location>
        <begin position="126"/>
        <end position="223"/>
    </location>
</feature>
<dbReference type="Pfam" id="PF00486">
    <property type="entry name" value="Trans_reg_C"/>
    <property type="match status" value="1"/>
</dbReference>
<keyword evidence="5" id="KW-0804">Transcription</keyword>
<dbReference type="PROSITE" id="PS50110">
    <property type="entry name" value="RESPONSE_REGULATORY"/>
    <property type="match status" value="1"/>
</dbReference>
<dbReference type="Gene3D" id="1.10.10.10">
    <property type="entry name" value="Winged helix-like DNA-binding domain superfamily/Winged helix DNA-binding domain"/>
    <property type="match status" value="1"/>
</dbReference>
<dbReference type="Gene3D" id="3.40.50.2300">
    <property type="match status" value="1"/>
</dbReference>
<dbReference type="CDD" id="cd00383">
    <property type="entry name" value="trans_reg_C"/>
    <property type="match status" value="1"/>
</dbReference>
<dbReference type="AlphaFoldDB" id="A9CYX4"/>
<dbReference type="SUPFAM" id="SSF46894">
    <property type="entry name" value="C-terminal effector domain of the bipartite response regulators"/>
    <property type="match status" value="1"/>
</dbReference>
<evidence type="ECO:0000256" key="5">
    <source>
        <dbReference type="ARBA" id="ARBA00023163"/>
    </source>
</evidence>
<evidence type="ECO:0000259" key="10">
    <source>
        <dbReference type="PROSITE" id="PS51755"/>
    </source>
</evidence>
<sequence>MKLLVVEDDERIWQFLFRGLSAEGYSLTWEANGRAGLETARREQFDAIILDLMLPGMDGREICRRLRAEGVSTKILMLTALETTADLVKGLRMGADDYLSKPFAFDELTARLEVLTRGLPATRQPPHILSAGLLQLDTAAVQSEFDGVPVALTSLEHGLLELLMEERGKVVTRARILKRVWGTDQDPLTNVIDVYVRRLRSKLKSAGAPDMITTVRGRGYRLD</sequence>
<dbReference type="STRING" id="411684.HPDFL43_00655"/>
<dbReference type="GO" id="GO:0000156">
    <property type="term" value="F:phosphorelay response regulator activity"/>
    <property type="evidence" value="ECO:0007669"/>
    <property type="project" value="TreeGrafter"/>
</dbReference>
<evidence type="ECO:0000256" key="2">
    <source>
        <dbReference type="ARBA" id="ARBA00023012"/>
    </source>
</evidence>
<evidence type="ECO:0000256" key="4">
    <source>
        <dbReference type="ARBA" id="ARBA00023125"/>
    </source>
</evidence>
<keyword evidence="1 7" id="KW-0597">Phosphoprotein</keyword>
<dbReference type="OrthoDB" id="9802426at2"/>